<dbReference type="GO" id="GO:0003676">
    <property type="term" value="F:nucleic acid binding"/>
    <property type="evidence" value="ECO:0007669"/>
    <property type="project" value="InterPro"/>
</dbReference>
<dbReference type="InterPro" id="IPR012337">
    <property type="entry name" value="RNaseH-like_sf"/>
</dbReference>
<dbReference type="GO" id="GO:0015074">
    <property type="term" value="P:DNA integration"/>
    <property type="evidence" value="ECO:0007669"/>
    <property type="project" value="InterPro"/>
</dbReference>
<evidence type="ECO:0000313" key="2">
    <source>
        <dbReference type="EMBL" id="MPC48171.1"/>
    </source>
</evidence>
<keyword evidence="3" id="KW-1185">Reference proteome</keyword>
<dbReference type="PANTHER" id="PTHR37984:SF5">
    <property type="entry name" value="PROTEIN NYNRIN-LIKE"/>
    <property type="match status" value="1"/>
</dbReference>
<dbReference type="AlphaFoldDB" id="A0A5B7FL65"/>
<dbReference type="EMBL" id="VSRR010008137">
    <property type="protein sequence ID" value="MPC48171.1"/>
    <property type="molecule type" value="Genomic_DNA"/>
</dbReference>
<dbReference type="PROSITE" id="PS50994">
    <property type="entry name" value="INTEGRASE"/>
    <property type="match status" value="1"/>
</dbReference>
<dbReference type="Pfam" id="PF00665">
    <property type="entry name" value="rve"/>
    <property type="match status" value="1"/>
</dbReference>
<name>A0A5B7FL65_PORTR</name>
<sequence>MSLVKECGLALTVSLVPSRENKADVLTDVPQRWLKMSAADVTKPPPVCAAAIETLLAQLVTEIHHSRGPPGVRRTLYFVRRVNSAVTKRQVRAVVAFCQIFQSIDPAPVKWNKGSFSVEGIWQWIGMDITHCRGRSYLTLIDCGPSRFTIWRPLRLQTSDNIIEQLEAVFWERGAQDEILTDNDTAFRSKLFTQFALRWNVNMYFRGAYSPSGNGVIERCHRTV</sequence>
<organism evidence="2 3">
    <name type="scientific">Portunus trituberculatus</name>
    <name type="common">Swimming crab</name>
    <name type="synonym">Neptunus trituberculatus</name>
    <dbReference type="NCBI Taxonomy" id="210409"/>
    <lineage>
        <taxon>Eukaryota</taxon>
        <taxon>Metazoa</taxon>
        <taxon>Ecdysozoa</taxon>
        <taxon>Arthropoda</taxon>
        <taxon>Crustacea</taxon>
        <taxon>Multicrustacea</taxon>
        <taxon>Malacostraca</taxon>
        <taxon>Eumalacostraca</taxon>
        <taxon>Eucarida</taxon>
        <taxon>Decapoda</taxon>
        <taxon>Pleocyemata</taxon>
        <taxon>Brachyura</taxon>
        <taxon>Eubrachyura</taxon>
        <taxon>Portunoidea</taxon>
        <taxon>Portunidae</taxon>
        <taxon>Portuninae</taxon>
        <taxon>Portunus</taxon>
    </lineage>
</organism>
<evidence type="ECO:0000313" key="3">
    <source>
        <dbReference type="Proteomes" id="UP000324222"/>
    </source>
</evidence>
<dbReference type="InterPro" id="IPR036397">
    <property type="entry name" value="RNaseH_sf"/>
</dbReference>
<dbReference type="InterPro" id="IPR050951">
    <property type="entry name" value="Retrovirus_Pol_polyprotein"/>
</dbReference>
<feature type="domain" description="Integrase catalytic" evidence="1">
    <location>
        <begin position="104"/>
        <end position="224"/>
    </location>
</feature>
<protein>
    <submittedName>
        <fullName evidence="2">Putative Pol polyprotein</fullName>
    </submittedName>
</protein>
<dbReference type="SUPFAM" id="SSF53098">
    <property type="entry name" value="Ribonuclease H-like"/>
    <property type="match status" value="1"/>
</dbReference>
<dbReference type="Gene3D" id="3.30.420.10">
    <property type="entry name" value="Ribonuclease H-like superfamily/Ribonuclease H"/>
    <property type="match status" value="1"/>
</dbReference>
<reference evidence="2 3" key="1">
    <citation type="submission" date="2019-05" db="EMBL/GenBank/DDBJ databases">
        <title>Another draft genome of Portunus trituberculatus and its Hox gene families provides insights of decapod evolution.</title>
        <authorList>
            <person name="Jeong J.-H."/>
            <person name="Song I."/>
            <person name="Kim S."/>
            <person name="Choi T."/>
            <person name="Kim D."/>
            <person name="Ryu S."/>
            <person name="Kim W."/>
        </authorList>
    </citation>
    <scope>NUCLEOTIDE SEQUENCE [LARGE SCALE GENOMIC DNA]</scope>
    <source>
        <tissue evidence="2">Muscle</tissue>
    </source>
</reference>
<proteinExistence type="predicted"/>
<dbReference type="PANTHER" id="PTHR37984">
    <property type="entry name" value="PROTEIN CBG26694"/>
    <property type="match status" value="1"/>
</dbReference>
<evidence type="ECO:0000259" key="1">
    <source>
        <dbReference type="PROSITE" id="PS50994"/>
    </source>
</evidence>
<accession>A0A5B7FL65</accession>
<dbReference type="InterPro" id="IPR001584">
    <property type="entry name" value="Integrase_cat-core"/>
</dbReference>
<dbReference type="Proteomes" id="UP000324222">
    <property type="component" value="Unassembled WGS sequence"/>
</dbReference>
<comment type="caution">
    <text evidence="2">The sequence shown here is derived from an EMBL/GenBank/DDBJ whole genome shotgun (WGS) entry which is preliminary data.</text>
</comment>
<dbReference type="OrthoDB" id="6378490at2759"/>
<gene>
    <name evidence="2" type="primary">pol_39</name>
    <name evidence="2" type="ORF">E2C01_041939</name>
</gene>